<gene>
    <name evidence="2" type="ORF">GA0070216_114121</name>
</gene>
<keyword evidence="3" id="KW-1185">Reference proteome</keyword>
<dbReference type="Pfam" id="PF04545">
    <property type="entry name" value="Sigma70_r4"/>
    <property type="match status" value="1"/>
</dbReference>
<evidence type="ECO:0000313" key="3">
    <source>
        <dbReference type="Proteomes" id="UP000198797"/>
    </source>
</evidence>
<organism evidence="2 3">
    <name type="scientific">Micromonospora matsumotoense</name>
    <dbReference type="NCBI Taxonomy" id="121616"/>
    <lineage>
        <taxon>Bacteria</taxon>
        <taxon>Bacillati</taxon>
        <taxon>Actinomycetota</taxon>
        <taxon>Actinomycetes</taxon>
        <taxon>Micromonosporales</taxon>
        <taxon>Micromonosporaceae</taxon>
        <taxon>Micromonospora</taxon>
    </lineage>
</organism>
<evidence type="ECO:0000313" key="2">
    <source>
        <dbReference type="EMBL" id="SCF41267.1"/>
    </source>
</evidence>
<protein>
    <submittedName>
        <fullName evidence="2">Sigma-70, region 4</fullName>
    </submittedName>
</protein>
<reference evidence="3" key="1">
    <citation type="submission" date="2016-06" db="EMBL/GenBank/DDBJ databases">
        <authorList>
            <person name="Varghese N."/>
            <person name="Submissions Spin"/>
        </authorList>
    </citation>
    <scope>NUCLEOTIDE SEQUENCE [LARGE SCALE GENOMIC DNA]</scope>
    <source>
        <strain evidence="3">DSM 44100</strain>
    </source>
</reference>
<dbReference type="InterPro" id="IPR013324">
    <property type="entry name" value="RNA_pol_sigma_r3/r4-like"/>
</dbReference>
<dbReference type="SUPFAM" id="SSF88659">
    <property type="entry name" value="Sigma3 and sigma4 domains of RNA polymerase sigma factors"/>
    <property type="match status" value="1"/>
</dbReference>
<dbReference type="STRING" id="121616.GA0070216_114121"/>
<dbReference type="InterPro" id="IPR036388">
    <property type="entry name" value="WH-like_DNA-bd_sf"/>
</dbReference>
<dbReference type="InterPro" id="IPR007630">
    <property type="entry name" value="RNA_pol_sigma70_r4"/>
</dbReference>
<sequence>MVAWADLTYEEVGRALAIPLGTVRSRLHRARQKIRKYLPDDIAVELT</sequence>
<accession>A0A1C5A7V1</accession>
<dbReference type="GO" id="GO:0003700">
    <property type="term" value="F:DNA-binding transcription factor activity"/>
    <property type="evidence" value="ECO:0007669"/>
    <property type="project" value="InterPro"/>
</dbReference>
<proteinExistence type="predicted"/>
<dbReference type="Proteomes" id="UP000198797">
    <property type="component" value="Unassembled WGS sequence"/>
</dbReference>
<dbReference type="Gene3D" id="1.10.10.10">
    <property type="entry name" value="Winged helix-like DNA-binding domain superfamily/Winged helix DNA-binding domain"/>
    <property type="match status" value="1"/>
</dbReference>
<dbReference type="AlphaFoldDB" id="A0A1C5A7V1"/>
<name>A0A1C5A7V1_9ACTN</name>
<dbReference type="EMBL" id="FMCU01000014">
    <property type="protein sequence ID" value="SCF41267.1"/>
    <property type="molecule type" value="Genomic_DNA"/>
</dbReference>
<feature type="domain" description="RNA polymerase sigma-70 region 4" evidence="1">
    <location>
        <begin position="4"/>
        <end position="36"/>
    </location>
</feature>
<dbReference type="GO" id="GO:0006352">
    <property type="term" value="P:DNA-templated transcription initiation"/>
    <property type="evidence" value="ECO:0007669"/>
    <property type="project" value="InterPro"/>
</dbReference>
<evidence type="ECO:0000259" key="1">
    <source>
        <dbReference type="Pfam" id="PF04545"/>
    </source>
</evidence>